<sequence length="152" mass="16034">MASVSASHLIIFIASLVIAAGVVGTLTTGVDRVSSAIDDRSLDVSQQVRMDMAIISDPSDTPYSGDELTIHVRNTGSQGVPTEPSAVDIVLNGQFVGNDNLAVEDVNDPDSPVWDPGDVVAITITDDGVDTTGDNRLILTVNEDQETFEFTT</sequence>
<accession>A0ABD6D5L3</accession>
<dbReference type="PANTHER" id="PTHR42200">
    <property type="entry name" value="ARCHAEAL FLAGELLA-RELATED PROTEIN F-RELATED"/>
    <property type="match status" value="1"/>
</dbReference>
<proteinExistence type="predicted"/>
<evidence type="ECO:0008006" key="3">
    <source>
        <dbReference type="Google" id="ProtNLM"/>
    </source>
</evidence>
<keyword evidence="2" id="KW-1185">Reference proteome</keyword>
<evidence type="ECO:0000313" key="2">
    <source>
        <dbReference type="Proteomes" id="UP001597052"/>
    </source>
</evidence>
<reference evidence="1 2" key="1">
    <citation type="journal article" date="2019" name="Int. J. Syst. Evol. Microbiol.">
        <title>The Global Catalogue of Microorganisms (GCM) 10K type strain sequencing project: providing services to taxonomists for standard genome sequencing and annotation.</title>
        <authorList>
            <consortium name="The Broad Institute Genomics Platform"/>
            <consortium name="The Broad Institute Genome Sequencing Center for Infectious Disease"/>
            <person name="Wu L."/>
            <person name="Ma J."/>
        </authorList>
    </citation>
    <scope>NUCLEOTIDE SEQUENCE [LARGE SCALE GENOMIC DNA]</scope>
    <source>
        <strain evidence="1 2">CGMCC 1.10593</strain>
    </source>
</reference>
<comment type="caution">
    <text evidence="1">The sequence shown here is derived from an EMBL/GenBank/DDBJ whole genome shotgun (WGS) entry which is preliminary data.</text>
</comment>
<organism evidence="1 2">
    <name type="scientific">Halohasta litorea</name>
    <dbReference type="NCBI Taxonomy" id="869891"/>
    <lineage>
        <taxon>Archaea</taxon>
        <taxon>Methanobacteriati</taxon>
        <taxon>Methanobacteriota</taxon>
        <taxon>Stenosarchaea group</taxon>
        <taxon>Halobacteria</taxon>
        <taxon>Halobacteriales</taxon>
        <taxon>Haloferacaceae</taxon>
        <taxon>Halohasta</taxon>
    </lineage>
</organism>
<dbReference type="Pfam" id="PF01917">
    <property type="entry name" value="Flagellin_arch-type"/>
    <property type="match status" value="1"/>
</dbReference>
<dbReference type="PANTHER" id="PTHR42200:SF2">
    <property type="entry name" value="ARCHAEAL FLAGELLA-RELATED PROTEIN F"/>
    <property type="match status" value="1"/>
</dbReference>
<protein>
    <recommendedName>
        <fullName evidence="3">Flagellar protein FlaG</fullName>
    </recommendedName>
</protein>
<dbReference type="AlphaFoldDB" id="A0ABD6D5L3"/>
<dbReference type="EMBL" id="JBHUDM010000001">
    <property type="protein sequence ID" value="MFD1640574.1"/>
    <property type="molecule type" value="Genomic_DNA"/>
</dbReference>
<dbReference type="InterPro" id="IPR002774">
    <property type="entry name" value="Flagellin_arc-type"/>
</dbReference>
<evidence type="ECO:0000313" key="1">
    <source>
        <dbReference type="EMBL" id="MFD1640574.1"/>
    </source>
</evidence>
<name>A0ABD6D5L3_9EURY</name>
<gene>
    <name evidence="1" type="ORF">ACFSBW_01620</name>
</gene>
<dbReference type="Proteomes" id="UP001597052">
    <property type="component" value="Unassembled WGS sequence"/>
</dbReference>
<dbReference type="RefSeq" id="WP_256394279.1">
    <property type="nucleotide sequence ID" value="NZ_JANHDJ010000001.1"/>
</dbReference>